<dbReference type="InterPro" id="IPR018968">
    <property type="entry name" value="Phasin"/>
</dbReference>
<dbReference type="Proteomes" id="UP001237448">
    <property type="component" value="Unassembled WGS sequence"/>
</dbReference>
<comment type="caution">
    <text evidence="2">The sequence shown here is derived from an EMBL/GenBank/DDBJ whole genome shotgun (WGS) entry which is preliminary data.</text>
</comment>
<evidence type="ECO:0000313" key="3">
    <source>
        <dbReference type="Proteomes" id="UP001237448"/>
    </source>
</evidence>
<proteinExistence type="predicted"/>
<keyword evidence="3" id="KW-1185">Reference proteome</keyword>
<sequence length="127" mass="13530">MATRPPNFEIPADMREVAEKSVEQAKKAFDSFMGAAFKAAGALEESSDTLQAGTKDISRKALTYAEQNVAAALDFASKVVKAGDPQQVLHLQSEFIRSQLQAFGEQAKDIGSSAGKLATDVAKPRGK</sequence>
<evidence type="ECO:0000313" key="2">
    <source>
        <dbReference type="EMBL" id="MDQ0392699.1"/>
    </source>
</evidence>
<dbReference type="RefSeq" id="WP_307426964.1">
    <property type="nucleotide sequence ID" value="NZ_JAUSVK010000001.1"/>
</dbReference>
<reference evidence="2 3" key="1">
    <citation type="submission" date="2023-07" db="EMBL/GenBank/DDBJ databases">
        <title>Genomic Encyclopedia of Type Strains, Phase IV (KMG-IV): sequencing the most valuable type-strain genomes for metagenomic binning, comparative biology and taxonomic classification.</title>
        <authorList>
            <person name="Goeker M."/>
        </authorList>
    </citation>
    <scope>NUCLEOTIDE SEQUENCE [LARGE SCALE GENOMIC DNA]</scope>
    <source>
        <strain evidence="2 3">DSM 5896</strain>
    </source>
</reference>
<organism evidence="2 3">
    <name type="scientific">Labrys monachus</name>
    <dbReference type="NCBI Taxonomy" id="217067"/>
    <lineage>
        <taxon>Bacteria</taxon>
        <taxon>Pseudomonadati</taxon>
        <taxon>Pseudomonadota</taxon>
        <taxon>Alphaproteobacteria</taxon>
        <taxon>Hyphomicrobiales</taxon>
        <taxon>Xanthobacteraceae</taxon>
        <taxon>Labrys</taxon>
    </lineage>
</organism>
<dbReference type="Pfam" id="PF09361">
    <property type="entry name" value="Phasin_2"/>
    <property type="match status" value="1"/>
</dbReference>
<dbReference type="NCBIfam" id="TIGR01985">
    <property type="entry name" value="phasin_2"/>
    <property type="match status" value="1"/>
</dbReference>
<protein>
    <submittedName>
        <fullName evidence="2">Phasin</fullName>
    </submittedName>
</protein>
<gene>
    <name evidence="2" type="ORF">J3R73_002491</name>
</gene>
<accession>A0ABU0FEX5</accession>
<dbReference type="EMBL" id="JAUSVK010000001">
    <property type="protein sequence ID" value="MDQ0392699.1"/>
    <property type="molecule type" value="Genomic_DNA"/>
</dbReference>
<name>A0ABU0FEX5_9HYPH</name>
<feature type="domain" description="Phasin" evidence="1">
    <location>
        <begin position="31"/>
        <end position="124"/>
    </location>
</feature>
<evidence type="ECO:0000259" key="1">
    <source>
        <dbReference type="Pfam" id="PF09361"/>
    </source>
</evidence>
<dbReference type="InterPro" id="IPR010234">
    <property type="entry name" value="Phasin_subfam-2"/>
</dbReference>